<evidence type="ECO:0000313" key="1">
    <source>
        <dbReference type="EMBL" id="KAF5877110.1"/>
    </source>
</evidence>
<dbReference type="EMBL" id="JABFCT010000003">
    <property type="protein sequence ID" value="KAF5877110.1"/>
    <property type="molecule type" value="Genomic_DNA"/>
</dbReference>
<keyword evidence="2" id="KW-1185">Reference proteome</keyword>
<dbReference type="Proteomes" id="UP000531561">
    <property type="component" value="Unassembled WGS sequence"/>
</dbReference>
<dbReference type="InterPro" id="IPR005180">
    <property type="entry name" value="DUF302"/>
</dbReference>
<proteinExistence type="predicted"/>
<comment type="caution">
    <text evidence="1">The sequence shown here is derived from an EMBL/GenBank/DDBJ whole genome shotgun (WGS) entry which is preliminary data.</text>
</comment>
<dbReference type="InterPro" id="IPR035923">
    <property type="entry name" value="TT1751-like_sf"/>
</dbReference>
<protein>
    <submittedName>
        <fullName evidence="1">Uncharacterized protein</fullName>
    </submittedName>
</protein>
<dbReference type="Gene3D" id="3.30.310.70">
    <property type="entry name" value="TT1751-like domain"/>
    <property type="match status" value="1"/>
</dbReference>
<dbReference type="AlphaFoldDB" id="A0A8H6EMA5"/>
<accession>A0A8H6EMA5</accession>
<dbReference type="CDD" id="cd14797">
    <property type="entry name" value="DUF302"/>
    <property type="match status" value="1"/>
</dbReference>
<gene>
    <name evidence="1" type="ORF">Bfra_001472</name>
</gene>
<name>A0A8H6EMA5_9HELO</name>
<dbReference type="SUPFAM" id="SSF103247">
    <property type="entry name" value="TT1751-like"/>
    <property type="match status" value="1"/>
</dbReference>
<dbReference type="GeneID" id="59255594"/>
<organism evidence="1 2">
    <name type="scientific">Botrytis fragariae</name>
    <dbReference type="NCBI Taxonomy" id="1964551"/>
    <lineage>
        <taxon>Eukaryota</taxon>
        <taxon>Fungi</taxon>
        <taxon>Dikarya</taxon>
        <taxon>Ascomycota</taxon>
        <taxon>Pezizomycotina</taxon>
        <taxon>Leotiomycetes</taxon>
        <taxon>Helotiales</taxon>
        <taxon>Sclerotiniaceae</taxon>
        <taxon>Botrytis</taxon>
    </lineage>
</organism>
<evidence type="ECO:0000313" key="2">
    <source>
        <dbReference type="Proteomes" id="UP000531561"/>
    </source>
</evidence>
<dbReference type="OrthoDB" id="5190258at2759"/>
<sequence>MAHKSSTTSFTYSVTRKTSHTSLTFETVMSNLYASIGKSTDLKLSAIAGNTTSYDEKNKEKFIEGVEAAVGPQGFMNFGEINHGSWLPLFNIQSNPQLGLKRIILGNPLIAITMLSQSSKSLNAGLFVPVEILVRQLSGEEGTEITWQVPSTLIAATDRGNDGLLTAAQVLDGKLEELIVFIGSGVKSRYTYTNPSYANKSSMKCRCPTRYYNVGEYMRPKPSIGWTERVEFV</sequence>
<reference evidence="1 2" key="1">
    <citation type="journal article" date="2020" name="Phytopathology">
        <title>A high-quality genome resource of Botrytis fragariae, a new and rapidly spreading fungal pathogen causing strawberry gray mold in the U.S.A.</title>
        <authorList>
            <person name="Wu Y."/>
            <person name="Saski C.A."/>
            <person name="Schnabel G."/>
            <person name="Xiao S."/>
            <person name="Hu M."/>
        </authorList>
    </citation>
    <scope>NUCLEOTIDE SEQUENCE [LARGE SCALE GENOMIC DNA]</scope>
    <source>
        <strain evidence="1 2">BVB16</strain>
    </source>
</reference>
<dbReference type="RefSeq" id="XP_037196056.1">
    <property type="nucleotide sequence ID" value="XM_037331902.1"/>
</dbReference>